<feature type="transmembrane region" description="Helical" evidence="1">
    <location>
        <begin position="345"/>
        <end position="364"/>
    </location>
</feature>
<dbReference type="Pfam" id="PF04235">
    <property type="entry name" value="DUF418"/>
    <property type="match status" value="1"/>
</dbReference>
<dbReference type="KEGG" id="mlv:CVS47_01104"/>
<dbReference type="PANTHER" id="PTHR30590:SF3">
    <property type="entry name" value="HYPOTHETICAL MEMBRANE SPANNING PROTEIN"/>
    <property type="match status" value="1"/>
</dbReference>
<dbReference type="InterPro" id="IPR012429">
    <property type="entry name" value="HGSNAT_cat"/>
</dbReference>
<feature type="transmembrane region" description="Helical" evidence="1">
    <location>
        <begin position="188"/>
        <end position="210"/>
    </location>
</feature>
<evidence type="ECO:0008006" key="6">
    <source>
        <dbReference type="Google" id="ProtNLM"/>
    </source>
</evidence>
<gene>
    <name evidence="4" type="ORF">CVS47_01104</name>
</gene>
<dbReference type="InterPro" id="IPR007349">
    <property type="entry name" value="DUF418"/>
</dbReference>
<dbReference type="PANTHER" id="PTHR30590">
    <property type="entry name" value="INNER MEMBRANE PROTEIN"/>
    <property type="match status" value="1"/>
</dbReference>
<evidence type="ECO:0000313" key="5">
    <source>
        <dbReference type="Proteomes" id="UP000276888"/>
    </source>
</evidence>
<feature type="transmembrane region" description="Helical" evidence="1">
    <location>
        <begin position="304"/>
        <end position="325"/>
    </location>
</feature>
<dbReference type="InterPro" id="IPR052529">
    <property type="entry name" value="Bact_Transport_Assoc"/>
</dbReference>
<dbReference type="Proteomes" id="UP000276888">
    <property type="component" value="Chromosome"/>
</dbReference>
<reference evidence="4 5" key="1">
    <citation type="submission" date="2018-08" db="EMBL/GenBank/DDBJ databases">
        <title>Microbacterium lemovicicum sp. nov., a bacterium isolated from a natural uranium-rich soil.</title>
        <authorList>
            <person name="ORTET P."/>
        </authorList>
    </citation>
    <scope>NUCLEOTIDE SEQUENCE [LARGE SCALE GENOMIC DNA]</scope>
    <source>
        <strain evidence="4 5">Viu22</strain>
    </source>
</reference>
<keyword evidence="1" id="KW-0472">Membrane</keyword>
<feature type="domain" description="Heparan-alpha-glucosaminide N-acetyltransferase catalytic" evidence="3">
    <location>
        <begin position="28"/>
        <end position="212"/>
    </location>
</feature>
<accession>A0A3Q9J084</accession>
<evidence type="ECO:0000256" key="1">
    <source>
        <dbReference type="SAM" id="Phobius"/>
    </source>
</evidence>
<feature type="transmembrane region" description="Helical" evidence="1">
    <location>
        <begin position="102"/>
        <end position="120"/>
    </location>
</feature>
<keyword evidence="1" id="KW-0812">Transmembrane</keyword>
<name>A0A3Q9J084_9MICO</name>
<evidence type="ECO:0000259" key="3">
    <source>
        <dbReference type="Pfam" id="PF07786"/>
    </source>
</evidence>
<feature type="transmembrane region" description="Helical" evidence="1">
    <location>
        <begin position="217"/>
        <end position="239"/>
    </location>
</feature>
<dbReference type="EMBL" id="CP031423">
    <property type="protein sequence ID" value="AZS36502.1"/>
    <property type="molecule type" value="Genomic_DNA"/>
</dbReference>
<proteinExistence type="predicted"/>
<feature type="domain" description="DUF418" evidence="2">
    <location>
        <begin position="271"/>
        <end position="375"/>
    </location>
</feature>
<evidence type="ECO:0000313" key="4">
    <source>
        <dbReference type="EMBL" id="AZS36502.1"/>
    </source>
</evidence>
<keyword evidence="1" id="KW-1133">Transmembrane helix</keyword>
<sequence length="383" mass="39367">MTALDRAASSPLRRALSANVERLDGSARAGGVDLARGLAVLGMLAAHLLSIPELEAGDPSTWGGIVDGRSSILFATLAGVSLGLATGGRAPRTGPALRVARLRLAVRAGALWVLGVALILTGVPVYVILPAYAILFLLAIPFLRLRAPVLLTVAAASAVGLPFLQPLLESAPAWSTPAGGWVSLLLGWHYPFTVWAAFVLAGLGVARAGIGRLSVQLAMLVAGAVLAAVGYGTAVVLAVPEPVSAVVPALVRTPGEEYAAAVWTAEPHSSGLLEVIGSGGFALAVIGLCLLICRTGVRTILLPLRAVGAMPLTAYTAQLVVWAVWAGNALGDTGDLSGFRQLDPFPVITLATVLGCTLWALLIGRGPLEWVLDRLARLVPSRG</sequence>
<evidence type="ECO:0000259" key="2">
    <source>
        <dbReference type="Pfam" id="PF04235"/>
    </source>
</evidence>
<dbReference type="OrthoDB" id="4966979at2"/>
<dbReference type="Pfam" id="PF07786">
    <property type="entry name" value="HGSNAT_cat"/>
    <property type="match status" value="1"/>
</dbReference>
<dbReference type="AlphaFoldDB" id="A0A3Q9J084"/>
<feature type="transmembrane region" description="Helical" evidence="1">
    <location>
        <begin position="150"/>
        <end position="168"/>
    </location>
</feature>
<protein>
    <recommendedName>
        <fullName evidence="6">Heparan-alpha-glucosaminide N-acetyltransferase catalytic domain-containing protein</fullName>
    </recommendedName>
</protein>
<organism evidence="4 5">
    <name type="scientific">Microbacterium lemovicicum</name>
    <dbReference type="NCBI Taxonomy" id="1072463"/>
    <lineage>
        <taxon>Bacteria</taxon>
        <taxon>Bacillati</taxon>
        <taxon>Actinomycetota</taxon>
        <taxon>Actinomycetes</taxon>
        <taxon>Micrococcales</taxon>
        <taxon>Microbacteriaceae</taxon>
        <taxon>Microbacterium</taxon>
    </lineage>
</organism>
<dbReference type="RefSeq" id="WP_127095191.1">
    <property type="nucleotide sequence ID" value="NZ_CP031423.1"/>
</dbReference>
<feature type="transmembrane region" description="Helical" evidence="1">
    <location>
        <begin position="272"/>
        <end position="292"/>
    </location>
</feature>
<keyword evidence="5" id="KW-1185">Reference proteome</keyword>